<dbReference type="PANTHER" id="PTHR34860:SF6">
    <property type="entry name" value="REPRESSOR-LIKE PROTEIN SSO7C3"/>
    <property type="match status" value="1"/>
</dbReference>
<name>A0A415I5T7_9FIRM</name>
<protein>
    <submittedName>
        <fullName evidence="5">AbrB/MazE/SpoVT family DNA-binding domain-containing protein</fullName>
    </submittedName>
</protein>
<gene>
    <name evidence="5" type="ORF">DW038_11200</name>
    <name evidence="4" type="ORF">DW703_15205</name>
    <name evidence="3" type="ORF">DW912_00930</name>
</gene>
<dbReference type="GO" id="GO:0003677">
    <property type="term" value="F:DNA binding"/>
    <property type="evidence" value="ECO:0007669"/>
    <property type="project" value="UniProtKB-UniRule"/>
</dbReference>
<evidence type="ECO:0000313" key="6">
    <source>
        <dbReference type="Proteomes" id="UP000283501"/>
    </source>
</evidence>
<dbReference type="SMART" id="SM00966">
    <property type="entry name" value="SpoVT_AbrB"/>
    <property type="match status" value="1"/>
</dbReference>
<dbReference type="EMBL" id="QROF01000010">
    <property type="protein sequence ID" value="RHL03016.1"/>
    <property type="molecule type" value="Genomic_DNA"/>
</dbReference>
<dbReference type="EMBL" id="QSFZ01000001">
    <property type="protein sequence ID" value="RHA94660.1"/>
    <property type="molecule type" value="Genomic_DNA"/>
</dbReference>
<evidence type="ECO:0000259" key="2">
    <source>
        <dbReference type="PROSITE" id="PS51740"/>
    </source>
</evidence>
<dbReference type="InterPro" id="IPR052975">
    <property type="entry name" value="Repressor-like_regulatory"/>
</dbReference>
<dbReference type="RefSeq" id="WP_117781671.1">
    <property type="nucleotide sequence ID" value="NZ_QROF01000010.1"/>
</dbReference>
<evidence type="ECO:0000313" key="5">
    <source>
        <dbReference type="EMBL" id="RHL03016.1"/>
    </source>
</evidence>
<reference evidence="6 7" key="1">
    <citation type="submission" date="2018-08" db="EMBL/GenBank/DDBJ databases">
        <title>A genome reference for cultivated species of the human gut microbiota.</title>
        <authorList>
            <person name="Zou Y."/>
            <person name="Xue W."/>
            <person name="Luo G."/>
        </authorList>
    </citation>
    <scope>NUCLEOTIDE SEQUENCE [LARGE SCALE GENOMIC DNA]</scope>
    <source>
        <strain evidence="5 7">AF39-14AC</strain>
        <strain evidence="4 6">AM26-2LB</strain>
        <strain evidence="3 8">AM42-17AT</strain>
    </source>
</reference>
<dbReference type="Gene3D" id="2.10.260.10">
    <property type="match status" value="1"/>
</dbReference>
<dbReference type="InterPro" id="IPR007159">
    <property type="entry name" value="SpoVT-AbrB_dom"/>
</dbReference>
<evidence type="ECO:0000256" key="1">
    <source>
        <dbReference type="PROSITE-ProRule" id="PRU01076"/>
    </source>
</evidence>
<dbReference type="Proteomes" id="UP000283501">
    <property type="component" value="Unassembled WGS sequence"/>
</dbReference>
<dbReference type="SUPFAM" id="SSF89447">
    <property type="entry name" value="AbrB/MazE/MraZ-like"/>
    <property type="match status" value="1"/>
</dbReference>
<dbReference type="EMBL" id="QSKY01000034">
    <property type="protein sequence ID" value="RHE99899.1"/>
    <property type="molecule type" value="Genomic_DNA"/>
</dbReference>
<dbReference type="Proteomes" id="UP000286220">
    <property type="component" value="Unassembled WGS sequence"/>
</dbReference>
<organism evidence="5 7">
    <name type="scientific">Agathobacter rectalis</name>
    <dbReference type="NCBI Taxonomy" id="39491"/>
    <lineage>
        <taxon>Bacteria</taxon>
        <taxon>Bacillati</taxon>
        <taxon>Bacillota</taxon>
        <taxon>Clostridia</taxon>
        <taxon>Lachnospirales</taxon>
        <taxon>Lachnospiraceae</taxon>
        <taxon>Agathobacter</taxon>
    </lineage>
</organism>
<keyword evidence="1 5" id="KW-0238">DNA-binding</keyword>
<dbReference type="Pfam" id="PF04014">
    <property type="entry name" value="MazE_antitoxin"/>
    <property type="match status" value="1"/>
</dbReference>
<comment type="caution">
    <text evidence="5">The sequence shown here is derived from an EMBL/GenBank/DDBJ whole genome shotgun (WGS) entry which is preliminary data.</text>
</comment>
<evidence type="ECO:0000313" key="8">
    <source>
        <dbReference type="Proteomes" id="UP000286220"/>
    </source>
</evidence>
<accession>A0A415I5T7</accession>
<dbReference type="AlphaFoldDB" id="A0A415I5T7"/>
<dbReference type="PROSITE" id="PS51740">
    <property type="entry name" value="SPOVT_ABRB"/>
    <property type="match status" value="1"/>
</dbReference>
<dbReference type="PANTHER" id="PTHR34860">
    <property type="entry name" value="REPRESSOR-LIKE PROTEIN SSO7C3"/>
    <property type="match status" value="1"/>
</dbReference>
<dbReference type="NCBIfam" id="TIGR01439">
    <property type="entry name" value="lp_hng_hel_AbrB"/>
    <property type="match status" value="1"/>
</dbReference>
<dbReference type="Proteomes" id="UP000286181">
    <property type="component" value="Unassembled WGS sequence"/>
</dbReference>
<evidence type="ECO:0000313" key="3">
    <source>
        <dbReference type="EMBL" id="RHA94660.1"/>
    </source>
</evidence>
<feature type="domain" description="SpoVT-AbrB" evidence="2">
    <location>
        <begin position="6"/>
        <end position="51"/>
    </location>
</feature>
<evidence type="ECO:0000313" key="7">
    <source>
        <dbReference type="Proteomes" id="UP000286181"/>
    </source>
</evidence>
<evidence type="ECO:0000313" key="4">
    <source>
        <dbReference type="EMBL" id="RHE99899.1"/>
    </source>
</evidence>
<sequence>MANMIVDNAKVMSKGQITLPKEIREQLGIGTGDRVTLICEGDQVVMMNAAVYAMKMLQGGMQGEAAKSGLETEEDIDALVREVREEVEGL</sequence>
<dbReference type="InterPro" id="IPR037914">
    <property type="entry name" value="SpoVT-AbrB_sf"/>
</dbReference>
<proteinExistence type="predicted"/>